<dbReference type="InterPro" id="IPR010585">
    <property type="entry name" value="DNA_repair_prot_XRCC4"/>
</dbReference>
<keyword evidence="12" id="KW-1185">Reference proteome</keyword>
<dbReference type="PANTHER" id="PTHR28559">
    <property type="entry name" value="DNA REPAIR PROTEIN XRCC4"/>
    <property type="match status" value="1"/>
</dbReference>
<evidence type="ECO:0000256" key="2">
    <source>
        <dbReference type="ARBA" id="ARBA00022763"/>
    </source>
</evidence>
<comment type="caution">
    <text evidence="11">The sequence shown here is derived from an EMBL/GenBank/DDBJ whole genome shotgun (WGS) entry which is preliminary data.</text>
</comment>
<evidence type="ECO:0000256" key="1">
    <source>
        <dbReference type="ARBA" id="ARBA00004123"/>
    </source>
</evidence>
<feature type="domain" description="XRCC4 N-terminal" evidence="9">
    <location>
        <begin position="21"/>
        <end position="114"/>
    </location>
</feature>
<dbReference type="SUPFAM" id="SSF50809">
    <property type="entry name" value="XRCC4, N-terminal domain"/>
    <property type="match status" value="1"/>
</dbReference>
<dbReference type="InterPro" id="IPR009089">
    <property type="entry name" value="XRCC4_N_sf"/>
</dbReference>
<dbReference type="SUPFAM" id="SSF58022">
    <property type="entry name" value="XRCC4, C-terminal oligomerization domain"/>
    <property type="match status" value="1"/>
</dbReference>
<organism evidence="11 12">
    <name type="scientific">Polyplax serrata</name>
    <name type="common">Common mouse louse</name>
    <dbReference type="NCBI Taxonomy" id="468196"/>
    <lineage>
        <taxon>Eukaryota</taxon>
        <taxon>Metazoa</taxon>
        <taxon>Ecdysozoa</taxon>
        <taxon>Arthropoda</taxon>
        <taxon>Hexapoda</taxon>
        <taxon>Insecta</taxon>
        <taxon>Pterygota</taxon>
        <taxon>Neoptera</taxon>
        <taxon>Paraneoptera</taxon>
        <taxon>Psocodea</taxon>
        <taxon>Troctomorpha</taxon>
        <taxon>Phthiraptera</taxon>
        <taxon>Anoplura</taxon>
        <taxon>Polyplacidae</taxon>
        <taxon>Polyplax</taxon>
    </lineage>
</organism>
<dbReference type="Proteomes" id="UP001359485">
    <property type="component" value="Unassembled WGS sequence"/>
</dbReference>
<feature type="domain" description="XRCC4 coiled-coil" evidence="10">
    <location>
        <begin position="120"/>
        <end position="193"/>
    </location>
</feature>
<keyword evidence="4" id="KW-0234">DNA repair</keyword>
<feature type="compositionally biased region" description="Basic and acidic residues" evidence="8">
    <location>
        <begin position="288"/>
        <end position="298"/>
    </location>
</feature>
<keyword evidence="5" id="KW-0539">Nucleus</keyword>
<keyword evidence="7" id="KW-0175">Coiled coil</keyword>
<keyword evidence="3" id="KW-0233">DNA recombination</keyword>
<dbReference type="InterPro" id="IPR038051">
    <property type="entry name" value="XRCC4-like_N_sf"/>
</dbReference>
<dbReference type="Gene3D" id="1.20.5.370">
    <property type="match status" value="1"/>
</dbReference>
<evidence type="ECO:0000313" key="12">
    <source>
        <dbReference type="Proteomes" id="UP001359485"/>
    </source>
</evidence>
<dbReference type="InterPro" id="IPR053961">
    <property type="entry name" value="XRCC4_N"/>
</dbReference>
<dbReference type="EMBL" id="JAWJWF010000003">
    <property type="protein sequence ID" value="KAK6635263.1"/>
    <property type="molecule type" value="Genomic_DNA"/>
</dbReference>
<evidence type="ECO:0000313" key="11">
    <source>
        <dbReference type="EMBL" id="KAK6635263.1"/>
    </source>
</evidence>
<feature type="coiled-coil region" evidence="7">
    <location>
        <begin position="126"/>
        <end position="210"/>
    </location>
</feature>
<keyword evidence="2" id="KW-0227">DNA damage</keyword>
<comment type="similarity">
    <text evidence="6">Belongs to the XRCC4-XLF family. XRCC4 subfamily.</text>
</comment>
<evidence type="ECO:0008006" key="13">
    <source>
        <dbReference type="Google" id="ProtNLM"/>
    </source>
</evidence>
<dbReference type="Pfam" id="PF06632">
    <property type="entry name" value="XRCC4"/>
    <property type="match status" value="1"/>
</dbReference>
<evidence type="ECO:0000256" key="7">
    <source>
        <dbReference type="SAM" id="Coils"/>
    </source>
</evidence>
<evidence type="ECO:0000259" key="10">
    <source>
        <dbReference type="Pfam" id="PF21924"/>
    </source>
</evidence>
<name>A0ABR1B5P1_POLSC</name>
<sequence>MSYSTKENVCSVTKEDNSGYYRLHTIWETDTFSINITSKNGAWCGEMTETEIQFMSNHLELDPQTYLKHCKEALSTHQGLPGFVYSVENGTFTWKKIVDEDSGIKIIMGTIKLQPASFVDTIQNFVEAALNCSDKLQKEVAELRKEKQKQIMEKQSLSHKLDELIRSKDDMETDLYSRFILLLNSKKKKIAELETALRKMEKEKQKMEKDSECDAYQVETDEDISEDTEKLELTCHRLSENTAKGIKETGSEQPNTSAGKEIKNQEVEAEEGNEASTSRNVLAVAEEPPSKRDKIPSTKDELLEYFYGA</sequence>
<dbReference type="Pfam" id="PF21924">
    <property type="entry name" value="XRCC4_CC"/>
    <property type="match status" value="1"/>
</dbReference>
<comment type="subcellular location">
    <subcellularLocation>
        <location evidence="1">Nucleus</location>
    </subcellularLocation>
</comment>
<dbReference type="PANTHER" id="PTHR28559:SF1">
    <property type="entry name" value="DNA REPAIR PROTEIN XRCC4"/>
    <property type="match status" value="1"/>
</dbReference>
<gene>
    <name evidence="11" type="ORF">RUM44_000514</name>
</gene>
<evidence type="ECO:0000256" key="6">
    <source>
        <dbReference type="ARBA" id="ARBA00025728"/>
    </source>
</evidence>
<proteinExistence type="inferred from homology"/>
<evidence type="ECO:0000256" key="4">
    <source>
        <dbReference type="ARBA" id="ARBA00023204"/>
    </source>
</evidence>
<accession>A0ABR1B5P1</accession>
<evidence type="ECO:0000256" key="3">
    <source>
        <dbReference type="ARBA" id="ARBA00023172"/>
    </source>
</evidence>
<dbReference type="InterPro" id="IPR014751">
    <property type="entry name" value="XRCC4-like_C"/>
</dbReference>
<dbReference type="InterPro" id="IPR053962">
    <property type="entry name" value="XRCC4_CC"/>
</dbReference>
<evidence type="ECO:0000256" key="5">
    <source>
        <dbReference type="ARBA" id="ARBA00023242"/>
    </source>
</evidence>
<dbReference type="Gene3D" id="2.170.210.10">
    <property type="entry name" value="DNA double-strand break repair and VJ recombination XRCC4, N-terminal"/>
    <property type="match status" value="1"/>
</dbReference>
<evidence type="ECO:0000259" key="9">
    <source>
        <dbReference type="Pfam" id="PF06632"/>
    </source>
</evidence>
<protein>
    <recommendedName>
        <fullName evidence="13">XRCC4</fullName>
    </recommendedName>
</protein>
<reference evidence="11 12" key="1">
    <citation type="submission" date="2023-09" db="EMBL/GenBank/DDBJ databases">
        <title>Genomes of two closely related lineages of the louse Polyplax serrata with different host specificities.</title>
        <authorList>
            <person name="Martinu J."/>
            <person name="Tarabai H."/>
            <person name="Stefka J."/>
            <person name="Hypsa V."/>
        </authorList>
    </citation>
    <scope>NUCLEOTIDE SEQUENCE [LARGE SCALE GENOMIC DNA]</scope>
    <source>
        <strain evidence="11">98ZLc_SE</strain>
    </source>
</reference>
<feature type="region of interest" description="Disordered" evidence="8">
    <location>
        <begin position="242"/>
        <end position="298"/>
    </location>
</feature>
<evidence type="ECO:0000256" key="8">
    <source>
        <dbReference type="SAM" id="MobiDB-lite"/>
    </source>
</evidence>